<gene>
    <name evidence="2" type="ORF">GCM10023322_70570</name>
</gene>
<sequence>MRITAADLAAAGNRISDVTGGTVNEPPTPTGTSTPPRIVGARRSMSATQGDPASTRFGRSSLGPGMRCVLVDVGRACVNGLGPADVIRPDRAWGQSREGGAVTRGSRTASWASDELAAVGGAEELRLASSRPDGTLRPYVTIRVVRAGDGLYVRSARGPANP</sequence>
<name>A0ABP9SKE6_9ACTN</name>
<dbReference type="EMBL" id="BAABJQ010000032">
    <property type="protein sequence ID" value="GAA5198045.1"/>
    <property type="molecule type" value="Genomic_DNA"/>
</dbReference>
<dbReference type="Proteomes" id="UP001501570">
    <property type="component" value="Unassembled WGS sequence"/>
</dbReference>
<accession>A0ABP9SKE6</accession>
<evidence type="ECO:0000313" key="3">
    <source>
        <dbReference type="Proteomes" id="UP001501570"/>
    </source>
</evidence>
<comment type="caution">
    <text evidence="2">The sequence shown here is derived from an EMBL/GenBank/DDBJ whole genome shotgun (WGS) entry which is preliminary data.</text>
</comment>
<evidence type="ECO:0000313" key="2">
    <source>
        <dbReference type="EMBL" id="GAA5198045.1"/>
    </source>
</evidence>
<dbReference type="InterPro" id="IPR016888">
    <property type="entry name" value="UCP028498"/>
</dbReference>
<organism evidence="2 3">
    <name type="scientific">Rugosimonospora acidiphila</name>
    <dbReference type="NCBI Taxonomy" id="556531"/>
    <lineage>
        <taxon>Bacteria</taxon>
        <taxon>Bacillati</taxon>
        <taxon>Actinomycetota</taxon>
        <taxon>Actinomycetes</taxon>
        <taxon>Micromonosporales</taxon>
        <taxon>Micromonosporaceae</taxon>
        <taxon>Rugosimonospora</taxon>
    </lineage>
</organism>
<feature type="region of interest" description="Disordered" evidence="1">
    <location>
        <begin position="16"/>
        <end position="38"/>
    </location>
</feature>
<keyword evidence="3" id="KW-1185">Reference proteome</keyword>
<evidence type="ECO:0000256" key="1">
    <source>
        <dbReference type="SAM" id="MobiDB-lite"/>
    </source>
</evidence>
<protein>
    <submittedName>
        <fullName evidence="2">Uncharacterized protein</fullName>
    </submittedName>
</protein>
<dbReference type="Pfam" id="PF10012">
    <property type="entry name" value="DUF2255"/>
    <property type="match status" value="1"/>
</dbReference>
<proteinExistence type="predicted"/>
<reference evidence="3" key="1">
    <citation type="journal article" date="2019" name="Int. J. Syst. Evol. Microbiol.">
        <title>The Global Catalogue of Microorganisms (GCM) 10K type strain sequencing project: providing services to taxonomists for standard genome sequencing and annotation.</title>
        <authorList>
            <consortium name="The Broad Institute Genomics Platform"/>
            <consortium name="The Broad Institute Genome Sequencing Center for Infectious Disease"/>
            <person name="Wu L."/>
            <person name="Ma J."/>
        </authorList>
    </citation>
    <scope>NUCLEOTIDE SEQUENCE [LARGE SCALE GENOMIC DNA]</scope>
    <source>
        <strain evidence="3">JCM 18304</strain>
    </source>
</reference>